<dbReference type="EMBL" id="JRYR02000001">
    <property type="protein sequence ID" value="OHX68088.1"/>
    <property type="molecule type" value="Genomic_DNA"/>
</dbReference>
<organism evidence="2 3">
    <name type="scientific">Flammeovirga pacifica</name>
    <dbReference type="NCBI Taxonomy" id="915059"/>
    <lineage>
        <taxon>Bacteria</taxon>
        <taxon>Pseudomonadati</taxon>
        <taxon>Bacteroidota</taxon>
        <taxon>Cytophagia</taxon>
        <taxon>Cytophagales</taxon>
        <taxon>Flammeovirgaceae</taxon>
        <taxon>Flammeovirga</taxon>
    </lineage>
</organism>
<keyword evidence="1" id="KW-0732">Signal</keyword>
<reference evidence="2 3" key="1">
    <citation type="journal article" date="2012" name="Int. J. Syst. Evol. Microbiol.">
        <title>Flammeovirga pacifica sp. nov., isolated from deep-sea sediment.</title>
        <authorList>
            <person name="Xu H."/>
            <person name="Fu Y."/>
            <person name="Yang N."/>
            <person name="Ding Z."/>
            <person name="Lai Q."/>
            <person name="Zeng R."/>
        </authorList>
    </citation>
    <scope>NUCLEOTIDE SEQUENCE [LARGE SCALE GENOMIC DNA]</scope>
    <source>
        <strain evidence="3">DSM 24597 / LMG 26175 / WPAGA1</strain>
    </source>
</reference>
<dbReference type="OrthoDB" id="1157227at2"/>
<dbReference type="Proteomes" id="UP000179797">
    <property type="component" value="Unassembled WGS sequence"/>
</dbReference>
<dbReference type="RefSeq" id="WP_139263159.1">
    <property type="nucleotide sequence ID" value="NZ_JRYR02000001.1"/>
</dbReference>
<dbReference type="PROSITE" id="PS51257">
    <property type="entry name" value="PROKAR_LIPOPROTEIN"/>
    <property type="match status" value="1"/>
</dbReference>
<evidence type="ECO:0000256" key="1">
    <source>
        <dbReference type="SAM" id="SignalP"/>
    </source>
</evidence>
<comment type="caution">
    <text evidence="2">The sequence shown here is derived from an EMBL/GenBank/DDBJ whole genome shotgun (WGS) entry which is preliminary data.</text>
</comment>
<feature type="chain" id="PRO_5012481372" description="Lipoprotein" evidence="1">
    <location>
        <begin position="24"/>
        <end position="169"/>
    </location>
</feature>
<gene>
    <name evidence="2" type="ORF">NH26_17920</name>
</gene>
<dbReference type="AlphaFoldDB" id="A0A1S1Z477"/>
<accession>A0A1S1Z477</accession>
<name>A0A1S1Z477_FLAPC</name>
<protein>
    <recommendedName>
        <fullName evidence="4">Lipoprotein</fullName>
    </recommendedName>
</protein>
<evidence type="ECO:0000313" key="3">
    <source>
        <dbReference type="Proteomes" id="UP000179797"/>
    </source>
</evidence>
<sequence length="169" mass="18901">MKNLIISSIVAISMLSLVSCSHDNEPTPVQEQSIITQTETNPNAAVSAHEDSVTQTKPDATLVSLEEGVGEGLHQEIYLKEKEGVGEGLSYEPQTVSNSDLTGIITQPNGRQVNYKLVFTVENHMDVYLDYTAYNGEPDRMTEIVNIDHVETPSYISFYIDGYRYFYEK</sequence>
<evidence type="ECO:0008006" key="4">
    <source>
        <dbReference type="Google" id="ProtNLM"/>
    </source>
</evidence>
<evidence type="ECO:0000313" key="2">
    <source>
        <dbReference type="EMBL" id="OHX68088.1"/>
    </source>
</evidence>
<keyword evidence="3" id="KW-1185">Reference proteome</keyword>
<feature type="signal peptide" evidence="1">
    <location>
        <begin position="1"/>
        <end position="23"/>
    </location>
</feature>
<proteinExistence type="predicted"/>